<dbReference type="Proteomes" id="UP000054279">
    <property type="component" value="Unassembled WGS sequence"/>
</dbReference>
<name>A0A0C9V3V7_SPHS4</name>
<keyword evidence="2" id="KW-1185">Reference proteome</keyword>
<accession>A0A0C9V3V7</accession>
<dbReference type="EMBL" id="KN837230">
    <property type="protein sequence ID" value="KIJ32200.1"/>
    <property type="molecule type" value="Genomic_DNA"/>
</dbReference>
<dbReference type="OrthoDB" id="3160134at2759"/>
<evidence type="ECO:0000313" key="2">
    <source>
        <dbReference type="Proteomes" id="UP000054279"/>
    </source>
</evidence>
<dbReference type="InterPro" id="IPR046521">
    <property type="entry name" value="DUF6698"/>
</dbReference>
<protein>
    <submittedName>
        <fullName evidence="1">Uncharacterized protein</fullName>
    </submittedName>
</protein>
<evidence type="ECO:0000313" key="1">
    <source>
        <dbReference type="EMBL" id="KIJ32200.1"/>
    </source>
</evidence>
<organism evidence="1 2">
    <name type="scientific">Sphaerobolus stellatus (strain SS14)</name>
    <dbReference type="NCBI Taxonomy" id="990650"/>
    <lineage>
        <taxon>Eukaryota</taxon>
        <taxon>Fungi</taxon>
        <taxon>Dikarya</taxon>
        <taxon>Basidiomycota</taxon>
        <taxon>Agaricomycotina</taxon>
        <taxon>Agaricomycetes</taxon>
        <taxon>Phallomycetidae</taxon>
        <taxon>Geastrales</taxon>
        <taxon>Sphaerobolaceae</taxon>
        <taxon>Sphaerobolus</taxon>
    </lineage>
</organism>
<dbReference type="Pfam" id="PF20414">
    <property type="entry name" value="DUF6698"/>
    <property type="match status" value="1"/>
</dbReference>
<gene>
    <name evidence="1" type="ORF">M422DRAFT_184918</name>
</gene>
<reference evidence="1 2" key="1">
    <citation type="submission" date="2014-06" db="EMBL/GenBank/DDBJ databases">
        <title>Evolutionary Origins and Diversification of the Mycorrhizal Mutualists.</title>
        <authorList>
            <consortium name="DOE Joint Genome Institute"/>
            <consortium name="Mycorrhizal Genomics Consortium"/>
            <person name="Kohler A."/>
            <person name="Kuo A."/>
            <person name="Nagy L.G."/>
            <person name="Floudas D."/>
            <person name="Copeland A."/>
            <person name="Barry K.W."/>
            <person name="Cichocki N."/>
            <person name="Veneault-Fourrey C."/>
            <person name="LaButti K."/>
            <person name="Lindquist E.A."/>
            <person name="Lipzen A."/>
            <person name="Lundell T."/>
            <person name="Morin E."/>
            <person name="Murat C."/>
            <person name="Riley R."/>
            <person name="Ohm R."/>
            <person name="Sun H."/>
            <person name="Tunlid A."/>
            <person name="Henrissat B."/>
            <person name="Grigoriev I.V."/>
            <person name="Hibbett D.S."/>
            <person name="Martin F."/>
        </authorList>
    </citation>
    <scope>NUCLEOTIDE SEQUENCE [LARGE SCALE GENOMIC DNA]</scope>
    <source>
        <strain evidence="1 2">SS14</strain>
    </source>
</reference>
<sequence length="79" mass="8766">MASTAAWPLFFYPKGEYDPEDLYKGILRGELILWAYKAIFLGPSARYPSKGKAEPSSSCNALVHNMYNVTQSSIVYVAA</sequence>
<proteinExistence type="predicted"/>
<dbReference type="HOGENOM" id="CLU_2607542_0_0_1"/>
<dbReference type="AlphaFoldDB" id="A0A0C9V3V7"/>